<dbReference type="InterPro" id="IPR029044">
    <property type="entry name" value="Nucleotide-diphossugar_trans"/>
</dbReference>
<dbReference type="Pfam" id="PF00535">
    <property type="entry name" value="Glycos_transf_2"/>
    <property type="match status" value="1"/>
</dbReference>
<proteinExistence type="predicted"/>
<dbReference type="OrthoDB" id="9810303at2"/>
<dbReference type="PANTHER" id="PTHR10859:SF91">
    <property type="entry name" value="DOLICHYL-PHOSPHATE BETA-GLUCOSYLTRANSFERASE"/>
    <property type="match status" value="1"/>
</dbReference>
<dbReference type="GO" id="GO:0006487">
    <property type="term" value="P:protein N-linked glycosylation"/>
    <property type="evidence" value="ECO:0007669"/>
    <property type="project" value="TreeGrafter"/>
</dbReference>
<dbReference type="RefSeq" id="WP_111147954.1">
    <property type="nucleotide sequence ID" value="NZ_QKRB01000051.1"/>
</dbReference>
<reference evidence="2 3" key="1">
    <citation type="submission" date="2018-06" db="EMBL/GenBank/DDBJ databases">
        <title>Paenibacillus imtechensis sp. nov.</title>
        <authorList>
            <person name="Pinnaka A.K."/>
            <person name="Singh H."/>
            <person name="Kaur M."/>
        </authorList>
    </citation>
    <scope>NUCLEOTIDE SEQUENCE [LARGE SCALE GENOMIC DNA]</scope>
    <source>
        <strain evidence="2 3">SMB1</strain>
    </source>
</reference>
<dbReference type="EMBL" id="QKRB01000051">
    <property type="protein sequence ID" value="PZD94733.1"/>
    <property type="molecule type" value="Genomic_DNA"/>
</dbReference>
<feature type="domain" description="Glycosyltransferase 2-like" evidence="1">
    <location>
        <begin position="129"/>
        <end position="304"/>
    </location>
</feature>
<dbReference type="InterPro" id="IPR001173">
    <property type="entry name" value="Glyco_trans_2-like"/>
</dbReference>
<dbReference type="PANTHER" id="PTHR10859">
    <property type="entry name" value="GLYCOSYL TRANSFERASE"/>
    <property type="match status" value="1"/>
</dbReference>
<evidence type="ECO:0000259" key="1">
    <source>
        <dbReference type="Pfam" id="PF00535"/>
    </source>
</evidence>
<accession>A0A2W1L701</accession>
<evidence type="ECO:0000313" key="3">
    <source>
        <dbReference type="Proteomes" id="UP000249522"/>
    </source>
</evidence>
<evidence type="ECO:0000313" key="2">
    <source>
        <dbReference type="EMBL" id="PZD94733.1"/>
    </source>
</evidence>
<protein>
    <submittedName>
        <fullName evidence="2">Glycosyl transferase</fullName>
    </submittedName>
</protein>
<keyword evidence="3" id="KW-1185">Reference proteome</keyword>
<keyword evidence="2" id="KW-0808">Transferase</keyword>
<gene>
    <name evidence="2" type="ORF">DNH61_17445</name>
</gene>
<organism evidence="2 3">
    <name type="scientific">Paenibacillus sambharensis</name>
    <dbReference type="NCBI Taxonomy" id="1803190"/>
    <lineage>
        <taxon>Bacteria</taxon>
        <taxon>Bacillati</taxon>
        <taxon>Bacillota</taxon>
        <taxon>Bacilli</taxon>
        <taxon>Bacillales</taxon>
        <taxon>Paenibacillaceae</taxon>
        <taxon>Paenibacillus</taxon>
    </lineage>
</organism>
<dbReference type="GO" id="GO:0016740">
    <property type="term" value="F:transferase activity"/>
    <property type="evidence" value="ECO:0007669"/>
    <property type="project" value="UniProtKB-KW"/>
</dbReference>
<comment type="caution">
    <text evidence="2">The sequence shown here is derived from an EMBL/GenBank/DDBJ whole genome shotgun (WGS) entry which is preliminary data.</text>
</comment>
<dbReference type="Proteomes" id="UP000249522">
    <property type="component" value="Unassembled WGS sequence"/>
</dbReference>
<name>A0A2W1L701_9BACL</name>
<sequence length="371" mass="42781">MKSRVLIITDRNRKIPFSSIISFYDLQMVPLEEAARYDISDYIMVIVDLCSEQGTEEAIHYIRQQVPHIGILVIQDFVKPFNRDLYQNVQGYGQFRVMAWKPALTDKLANLVQTIIHPEYPVIQSRVAIVLPLYNEESRFDNVLNFLGKLQMLIETSFVNVSVYFINDGSRDATQPLVEKFKKAYLQRTTYISHINFFSSLALEHNTRKAGTYIESLTSIDADMFVFVDADDSFHIDDIAKFLNIIKAGYYDIVVGTKDMTTENRPVSRRVMSFFKRLLTRPLLPYGVYDSQTGLKAFNHAAAQNILPHLNVSSGLAIDLEMLYLAKKLRFRVLQLPVICTDRDGSHVRIVHDSLQFMKTLLKLRFHHKSL</sequence>
<dbReference type="AlphaFoldDB" id="A0A2W1L701"/>
<dbReference type="Gene3D" id="3.90.550.10">
    <property type="entry name" value="Spore Coat Polysaccharide Biosynthesis Protein SpsA, Chain A"/>
    <property type="match status" value="1"/>
</dbReference>
<dbReference type="SUPFAM" id="SSF53448">
    <property type="entry name" value="Nucleotide-diphospho-sugar transferases"/>
    <property type="match status" value="1"/>
</dbReference>